<protein>
    <recommendedName>
        <fullName evidence="1">undecaprenyl-diphosphate phosphatase</fullName>
        <ecNumber evidence="1">3.6.1.27</ecNumber>
    </recommendedName>
    <alternativeName>
        <fullName evidence="2">Undecaprenyl pyrophosphate phosphatase</fullName>
    </alternativeName>
</protein>
<dbReference type="SUPFAM" id="SSF48317">
    <property type="entry name" value="Acid phosphatase/Vanadium-dependent haloperoxidase"/>
    <property type="match status" value="1"/>
</dbReference>
<feature type="domain" description="Phosphatidic acid phosphatase type 2/haloperoxidase" evidence="5">
    <location>
        <begin position="137"/>
        <end position="247"/>
    </location>
</feature>
<keyword evidence="4" id="KW-0472">Membrane</keyword>
<evidence type="ECO:0000256" key="2">
    <source>
        <dbReference type="ARBA" id="ARBA00032707"/>
    </source>
</evidence>
<keyword evidence="7" id="KW-1185">Reference proteome</keyword>
<keyword evidence="4" id="KW-1133">Transmembrane helix</keyword>
<dbReference type="Proteomes" id="UP000189545">
    <property type="component" value="Chromosome"/>
</dbReference>
<evidence type="ECO:0000256" key="1">
    <source>
        <dbReference type="ARBA" id="ARBA00012374"/>
    </source>
</evidence>
<dbReference type="AlphaFoldDB" id="A0A1S6HYA1"/>
<dbReference type="InterPro" id="IPR036938">
    <property type="entry name" value="PAP2/HPO_sf"/>
</dbReference>
<evidence type="ECO:0000259" key="5">
    <source>
        <dbReference type="SMART" id="SM00014"/>
    </source>
</evidence>
<evidence type="ECO:0000256" key="4">
    <source>
        <dbReference type="SAM" id="Phobius"/>
    </source>
</evidence>
<dbReference type="EMBL" id="CP014782">
    <property type="protein sequence ID" value="AQS40530.1"/>
    <property type="molecule type" value="Genomic_DNA"/>
</dbReference>
<feature type="transmembrane region" description="Helical" evidence="4">
    <location>
        <begin position="184"/>
        <end position="201"/>
    </location>
</feature>
<dbReference type="Gene3D" id="1.20.144.10">
    <property type="entry name" value="Phosphatidic acid phosphatase type 2/haloperoxidase"/>
    <property type="match status" value="1"/>
</dbReference>
<gene>
    <name evidence="6" type="ORF">Sps_05466</name>
</gene>
<dbReference type="EC" id="3.6.1.27" evidence="1"/>
<feature type="transmembrane region" description="Helical" evidence="4">
    <location>
        <begin position="264"/>
        <end position="280"/>
    </location>
</feature>
<feature type="transmembrane region" description="Helical" evidence="4">
    <location>
        <begin position="66"/>
        <end position="85"/>
    </location>
</feature>
<evidence type="ECO:0000256" key="3">
    <source>
        <dbReference type="ARBA" id="ARBA00047594"/>
    </source>
</evidence>
<dbReference type="PANTHER" id="PTHR14969">
    <property type="entry name" value="SPHINGOSINE-1-PHOSPHATE PHOSPHOHYDROLASE"/>
    <property type="match status" value="1"/>
</dbReference>
<dbReference type="PANTHER" id="PTHR14969:SF13">
    <property type="entry name" value="AT30094P"/>
    <property type="match status" value="1"/>
</dbReference>
<proteinExistence type="predicted"/>
<reference evidence="6 7" key="1">
    <citation type="submission" date="2016-03" db="EMBL/GenBank/DDBJ databases">
        <title>Complete genome sequence of Shewanella psychrophila WP2, a deep sea bacterium isolated from west Pacific sediment.</title>
        <authorList>
            <person name="Xu G."/>
            <person name="Jian H."/>
        </authorList>
    </citation>
    <scope>NUCLEOTIDE SEQUENCE [LARGE SCALE GENOMIC DNA]</scope>
    <source>
        <strain evidence="6 7">WP2</strain>
    </source>
</reference>
<organism evidence="6 7">
    <name type="scientific">Shewanella psychrophila</name>
    <dbReference type="NCBI Taxonomy" id="225848"/>
    <lineage>
        <taxon>Bacteria</taxon>
        <taxon>Pseudomonadati</taxon>
        <taxon>Pseudomonadota</taxon>
        <taxon>Gammaproteobacteria</taxon>
        <taxon>Alteromonadales</taxon>
        <taxon>Shewanellaceae</taxon>
        <taxon>Shewanella</taxon>
    </lineage>
</organism>
<dbReference type="GO" id="GO:0050380">
    <property type="term" value="F:undecaprenyl-diphosphatase activity"/>
    <property type="evidence" value="ECO:0007669"/>
    <property type="project" value="UniProtKB-EC"/>
</dbReference>
<sequence length="318" mass="35256">MDVRDAIIVIPIAEYRCANEINFGLTSGFTEISRLSRMMNSMKKSESAMNKIISSRGRWSLQSREMTGYGFQFLLLTLFVVHILTLNDATNLSLFQSINTMGALVPTWVVSAITDLGNGTTLSVIVLCYLIKRPDLTLRVVVAAILSLLMVPLIKDYFAAPRPAVILDYLNIIGETRHTNSFPSGHTATAFLFAVTIFLVSKCNKIKLGLIAVAALVGVSRVMVGAHWPTDVVMGAIVGALCAYGALLLAPLVNLTDKLRFRSYLVLLVVILLCELDKGIDADELWQVSMLRWIWFSVCAGLIWQFWKRSHRVTKLEG</sequence>
<dbReference type="STRING" id="225848.Sps_05466"/>
<dbReference type="CDD" id="cd01610">
    <property type="entry name" value="PAP2_like"/>
    <property type="match status" value="1"/>
</dbReference>
<accession>A0A1S6HYA1</accession>
<dbReference type="InterPro" id="IPR000326">
    <property type="entry name" value="PAP2/HPO"/>
</dbReference>
<feature type="transmembrane region" description="Helical" evidence="4">
    <location>
        <begin position="286"/>
        <end position="307"/>
    </location>
</feature>
<dbReference type="KEGG" id="spsw:Sps_05466"/>
<keyword evidence="4" id="KW-0812">Transmembrane</keyword>
<feature type="transmembrane region" description="Helical" evidence="4">
    <location>
        <begin position="136"/>
        <end position="154"/>
    </location>
</feature>
<feature type="transmembrane region" description="Helical" evidence="4">
    <location>
        <begin position="232"/>
        <end position="252"/>
    </location>
</feature>
<dbReference type="Pfam" id="PF01569">
    <property type="entry name" value="PAP2"/>
    <property type="match status" value="1"/>
</dbReference>
<evidence type="ECO:0000313" key="6">
    <source>
        <dbReference type="EMBL" id="AQS40530.1"/>
    </source>
</evidence>
<name>A0A1S6HYA1_9GAMM</name>
<comment type="catalytic activity">
    <reaction evidence="3">
        <text>di-trans,octa-cis-undecaprenyl diphosphate + H2O = di-trans,octa-cis-undecaprenyl phosphate + phosphate + H(+)</text>
        <dbReference type="Rhea" id="RHEA:28094"/>
        <dbReference type="ChEBI" id="CHEBI:15377"/>
        <dbReference type="ChEBI" id="CHEBI:15378"/>
        <dbReference type="ChEBI" id="CHEBI:43474"/>
        <dbReference type="ChEBI" id="CHEBI:58405"/>
        <dbReference type="ChEBI" id="CHEBI:60392"/>
        <dbReference type="EC" id="3.6.1.27"/>
    </reaction>
</comment>
<evidence type="ECO:0000313" key="7">
    <source>
        <dbReference type="Proteomes" id="UP000189545"/>
    </source>
</evidence>
<dbReference type="SMART" id="SM00014">
    <property type="entry name" value="acidPPc"/>
    <property type="match status" value="1"/>
</dbReference>
<feature type="transmembrane region" description="Helical" evidence="4">
    <location>
        <begin position="105"/>
        <end position="129"/>
    </location>
</feature>
<feature type="transmembrane region" description="Helical" evidence="4">
    <location>
        <begin position="208"/>
        <end position="226"/>
    </location>
</feature>